<dbReference type="InterPro" id="IPR000462">
    <property type="entry name" value="CDP-OH_P_trans"/>
</dbReference>
<sequence length="104" mass="12272">MVGLIIFRDLFVTGLRLTMTRNGFTMMTSKIAKSKTLVQIAIIIFTLLFLSIKGYNEPFFHFFIDFIKEYQLIYYLTLLTALFTIYTGFSYIQDNRKAIRQIMN</sequence>
<dbReference type="Gene3D" id="1.20.120.1760">
    <property type="match status" value="1"/>
</dbReference>
<dbReference type="Pfam" id="PF01066">
    <property type="entry name" value="CDP-OH_P_transf"/>
    <property type="match status" value="1"/>
</dbReference>
<organism evidence="2">
    <name type="scientific">marine metagenome</name>
    <dbReference type="NCBI Taxonomy" id="408172"/>
    <lineage>
        <taxon>unclassified sequences</taxon>
        <taxon>metagenomes</taxon>
        <taxon>ecological metagenomes</taxon>
    </lineage>
</organism>
<feature type="transmembrane region" description="Helical" evidence="1">
    <location>
        <begin position="72"/>
        <end position="92"/>
    </location>
</feature>
<evidence type="ECO:0008006" key="3">
    <source>
        <dbReference type="Google" id="ProtNLM"/>
    </source>
</evidence>
<dbReference type="EMBL" id="UINC01026082">
    <property type="protein sequence ID" value="SVB02878.1"/>
    <property type="molecule type" value="Genomic_DNA"/>
</dbReference>
<keyword evidence="1" id="KW-0812">Transmembrane</keyword>
<dbReference type="AlphaFoldDB" id="A0A382AN29"/>
<protein>
    <recommendedName>
        <fullName evidence="3">CDP-diacylglycerol--glycerol-3-phosphate 3-phosphatidyltransferase</fullName>
    </recommendedName>
</protein>
<dbReference type="GO" id="GO:0008654">
    <property type="term" value="P:phospholipid biosynthetic process"/>
    <property type="evidence" value="ECO:0007669"/>
    <property type="project" value="InterPro"/>
</dbReference>
<accession>A0A382AN29</accession>
<evidence type="ECO:0000256" key="1">
    <source>
        <dbReference type="SAM" id="Phobius"/>
    </source>
</evidence>
<proteinExistence type="predicted"/>
<evidence type="ECO:0000313" key="2">
    <source>
        <dbReference type="EMBL" id="SVB02878.1"/>
    </source>
</evidence>
<dbReference type="InterPro" id="IPR043130">
    <property type="entry name" value="CDP-OH_PTrfase_TM_dom"/>
</dbReference>
<name>A0A382AN29_9ZZZZ</name>
<feature type="transmembrane region" description="Helical" evidence="1">
    <location>
        <begin position="36"/>
        <end position="52"/>
    </location>
</feature>
<reference evidence="2" key="1">
    <citation type="submission" date="2018-05" db="EMBL/GenBank/DDBJ databases">
        <authorList>
            <person name="Lanie J.A."/>
            <person name="Ng W.-L."/>
            <person name="Kazmierczak K.M."/>
            <person name="Andrzejewski T.M."/>
            <person name="Davidsen T.M."/>
            <person name="Wayne K.J."/>
            <person name="Tettelin H."/>
            <person name="Glass J.I."/>
            <person name="Rusch D."/>
            <person name="Podicherti R."/>
            <person name="Tsui H.-C.T."/>
            <person name="Winkler M.E."/>
        </authorList>
    </citation>
    <scope>NUCLEOTIDE SEQUENCE</scope>
</reference>
<dbReference type="GO" id="GO:0016020">
    <property type="term" value="C:membrane"/>
    <property type="evidence" value="ECO:0007669"/>
    <property type="project" value="InterPro"/>
</dbReference>
<dbReference type="GO" id="GO:0016780">
    <property type="term" value="F:phosphotransferase activity, for other substituted phosphate groups"/>
    <property type="evidence" value="ECO:0007669"/>
    <property type="project" value="InterPro"/>
</dbReference>
<keyword evidence="1" id="KW-0472">Membrane</keyword>
<gene>
    <name evidence="2" type="ORF">METZ01_LOCUS155732</name>
</gene>
<keyword evidence="1" id="KW-1133">Transmembrane helix</keyword>